<dbReference type="InterPro" id="IPR011862">
    <property type="entry name" value="Phos-bd"/>
</dbReference>
<evidence type="ECO:0000256" key="3">
    <source>
        <dbReference type="ARBA" id="ARBA00022729"/>
    </source>
</evidence>
<keyword evidence="8" id="KW-1185">Reference proteome</keyword>
<dbReference type="InterPro" id="IPR050811">
    <property type="entry name" value="Phosphate_ABC_transporter"/>
</dbReference>
<dbReference type="InterPro" id="IPR024370">
    <property type="entry name" value="PBP_domain"/>
</dbReference>
<dbReference type="EMBL" id="AEIG01000087">
    <property type="protein sequence ID" value="EGG28669.1"/>
    <property type="molecule type" value="Genomic_DNA"/>
</dbReference>
<dbReference type="STRING" id="2518989.IMCC3088_2686"/>
<comment type="subcellular location">
    <subcellularLocation>
        <location evidence="4">Periplasm</location>
    </subcellularLocation>
    <subcellularLocation>
        <location evidence="4">Secreted</location>
    </subcellularLocation>
</comment>
<keyword evidence="4" id="KW-0592">Phosphate transport</keyword>
<protein>
    <recommendedName>
        <fullName evidence="4">Phosphate-binding protein</fullName>
    </recommendedName>
</protein>
<comment type="caution">
    <text evidence="7">The sequence shown here is derived from an EMBL/GenBank/DDBJ whole genome shotgun (WGS) entry which is preliminary data.</text>
</comment>
<keyword evidence="3 4" id="KW-0732">Signal</keyword>
<evidence type="ECO:0000256" key="2">
    <source>
        <dbReference type="ARBA" id="ARBA00022448"/>
    </source>
</evidence>
<dbReference type="PANTHER" id="PTHR30570">
    <property type="entry name" value="PERIPLASMIC PHOSPHATE BINDING COMPONENT OF PHOSPHATE ABC TRANSPORTER"/>
    <property type="match status" value="1"/>
</dbReference>
<reference evidence="7 8" key="1">
    <citation type="journal article" date="2011" name="J. Bacteriol.">
        <title>Genome sequence of strain IMCC3088, a proteorhodopsin-containing marine bacterium belonging to the OM60/NOR5 clade.</title>
        <authorList>
            <person name="Jang Y."/>
            <person name="Oh H.M."/>
            <person name="Kang I."/>
            <person name="Lee K."/>
            <person name="Yang S.J."/>
            <person name="Cho J.C."/>
        </authorList>
    </citation>
    <scope>NUCLEOTIDE SEQUENCE [LARGE SCALE GENOMIC DNA]</scope>
    <source>
        <strain evidence="7 8">IMCC3088</strain>
    </source>
</reference>
<dbReference type="PANTHER" id="PTHR30570:SF6">
    <property type="entry name" value="PHOSPHATE-BINDING PROTEIN PSTS"/>
    <property type="match status" value="1"/>
</dbReference>
<comment type="similarity">
    <text evidence="1 4">Belongs to the PstS family.</text>
</comment>
<sequence>MFAYRNIFASKFIALLIFALSVEVAHAATPVVKLSSVGSDTMGGVMTRLARVFNQKYPDVVMQVQANGSSTAPPALQEGTASLGPMSRRMSPAEKLRFRQEYGYDVTEVVIGVDAVAVFVHWQNPLVQLSLKQVDAIFSATRRCGADQPINDWWELNAESFDKQKITTFGRNSASGTYSYFRQVALCGGDFDTSVGEQPGSSSVVQSVGSSIGGIGYSGVGYQSPLVKILAISKDENSRAYMPEPEATSQGDYPLARPLYLYVNQAAALPLRGAERDFVDLVLSNQGQEVIKRSGFIPLPEDVRAKIRVELGL</sequence>
<evidence type="ECO:0000256" key="5">
    <source>
        <dbReference type="SAM" id="MobiDB-lite"/>
    </source>
</evidence>
<evidence type="ECO:0000256" key="1">
    <source>
        <dbReference type="ARBA" id="ARBA00008725"/>
    </source>
</evidence>
<proteinExistence type="inferred from homology"/>
<feature type="domain" description="PBP" evidence="6">
    <location>
        <begin position="25"/>
        <end position="285"/>
    </location>
</feature>
<comment type="function">
    <text evidence="4">Involved in the system for phosphate transport across the cytoplasmic membrane.</text>
</comment>
<dbReference type="GO" id="GO:0042597">
    <property type="term" value="C:periplasmic space"/>
    <property type="evidence" value="ECO:0007669"/>
    <property type="project" value="UniProtKB-SubCell"/>
</dbReference>
<dbReference type="Proteomes" id="UP000005615">
    <property type="component" value="Unassembled WGS sequence"/>
</dbReference>
<dbReference type="GO" id="GO:0005576">
    <property type="term" value="C:extracellular region"/>
    <property type="evidence" value="ECO:0007669"/>
    <property type="project" value="UniProtKB-SubCell"/>
</dbReference>
<name>F3L4T5_9GAMM</name>
<dbReference type="OrthoDB" id="9765713at2"/>
<dbReference type="SUPFAM" id="SSF53850">
    <property type="entry name" value="Periplasmic binding protein-like II"/>
    <property type="match status" value="1"/>
</dbReference>
<evidence type="ECO:0000313" key="7">
    <source>
        <dbReference type="EMBL" id="EGG28669.1"/>
    </source>
</evidence>
<dbReference type="Pfam" id="PF12849">
    <property type="entry name" value="PBP_like_2"/>
    <property type="match status" value="1"/>
</dbReference>
<dbReference type="RefSeq" id="WP_009576846.1">
    <property type="nucleotide sequence ID" value="NZ_CP036423.1"/>
</dbReference>
<dbReference type="Gene3D" id="3.40.190.10">
    <property type="entry name" value="Periplasmic binding protein-like II"/>
    <property type="match status" value="2"/>
</dbReference>
<dbReference type="GO" id="GO:0042301">
    <property type="term" value="F:phosphate ion binding"/>
    <property type="evidence" value="ECO:0007669"/>
    <property type="project" value="UniProtKB-UniRule"/>
</dbReference>
<accession>F3L4T5</accession>
<dbReference type="CDD" id="cd13566">
    <property type="entry name" value="PBP2_phosphate"/>
    <property type="match status" value="1"/>
</dbReference>
<keyword evidence="4" id="KW-0964">Secreted</keyword>
<evidence type="ECO:0000256" key="4">
    <source>
        <dbReference type="RuleBase" id="RU367119"/>
    </source>
</evidence>
<gene>
    <name evidence="7" type="ORF">IMCC3088_2686</name>
</gene>
<dbReference type="GO" id="GO:0006817">
    <property type="term" value="P:phosphate ion transport"/>
    <property type="evidence" value="ECO:0007669"/>
    <property type="project" value="UniProtKB-UniRule"/>
</dbReference>
<dbReference type="eggNOG" id="COG0226">
    <property type="taxonomic scope" value="Bacteria"/>
</dbReference>
<feature type="chain" id="PRO_5027140788" description="Phosphate-binding protein" evidence="4">
    <location>
        <begin position="28"/>
        <end position="313"/>
    </location>
</feature>
<evidence type="ECO:0000313" key="8">
    <source>
        <dbReference type="Proteomes" id="UP000005615"/>
    </source>
</evidence>
<keyword evidence="2 4" id="KW-0813">Transport</keyword>
<evidence type="ECO:0000259" key="6">
    <source>
        <dbReference type="Pfam" id="PF12849"/>
    </source>
</evidence>
<organism evidence="7 8">
    <name type="scientific">Aequoribacter fuscus</name>
    <dbReference type="NCBI Taxonomy" id="2518989"/>
    <lineage>
        <taxon>Bacteria</taxon>
        <taxon>Pseudomonadati</taxon>
        <taxon>Pseudomonadota</taxon>
        <taxon>Gammaproteobacteria</taxon>
        <taxon>Cellvibrionales</taxon>
        <taxon>Halieaceae</taxon>
        <taxon>Aequoribacter</taxon>
    </lineage>
</organism>
<feature type="region of interest" description="Disordered" evidence="5">
    <location>
        <begin position="68"/>
        <end position="87"/>
    </location>
</feature>
<keyword evidence="4" id="KW-0574">Periplasm</keyword>
<dbReference type="GO" id="GO:0007155">
    <property type="term" value="P:cell adhesion"/>
    <property type="evidence" value="ECO:0007669"/>
    <property type="project" value="UniProtKB-UniRule"/>
</dbReference>
<feature type="signal peptide" evidence="4">
    <location>
        <begin position="1"/>
        <end position="27"/>
    </location>
</feature>
<dbReference type="NCBIfam" id="TIGR02136">
    <property type="entry name" value="ptsS_2"/>
    <property type="match status" value="1"/>
</dbReference>
<dbReference type="AlphaFoldDB" id="F3L4T5"/>